<evidence type="ECO:0000313" key="2">
    <source>
        <dbReference type="Proteomes" id="UP000054721"/>
    </source>
</evidence>
<sequence length="527" mass="60174">MVKLIHRKNAHLRWLRSALDDLRAALDSDRNHRQSCLMRVSEKWTKYDRVVEQLLELRMKADHDSGIQIKEDPETKEIERSTPSNVRLPKLEIRKYNGDPHDWQRFHEEFSNSIHTNKNLSTIEKFSYLRSLLIGNAAAAIEGLPLNVANYDAAMTILSDSFGRKEIIIEEHMKELQNLPTVTSQWDTNRLSQLANQLEVHVRGLEALQTPAEAYQAFLMPMILPRLPRELAVEWKRIRSEERGNVQELLAFLKAEMLIRERHGSFDSSTKSGSEIKKPITERKIYRGKKYTMAALHASIKQANTTTLYYIQKLITRKTDRPKISIPNSCCRRKDAKVGCDPTTGRRSTLLQTARARLHVSNGNSVVVNCLFDSGSQRSFVKKSVADALSLEGPMERVFIESLGGDHNKCKRTRRVKFWISSLNGKDIEKQLVEALCLPKFCQKPKLAPNVHCLKHLTALQLVDDFTGNSGAFDVLIGLDYYYEFVDHKVKRGKKGEPVAVHSTLGYIICGPMTNEKREPTSFSHSV</sequence>
<proteinExistence type="predicted"/>
<dbReference type="AlphaFoldDB" id="A0A0V1KN01"/>
<dbReference type="Proteomes" id="UP000054721">
    <property type="component" value="Unassembled WGS sequence"/>
</dbReference>
<dbReference type="InterPro" id="IPR005312">
    <property type="entry name" value="DUF1759"/>
</dbReference>
<protein>
    <submittedName>
        <fullName evidence="1">Uncharacterized protein</fullName>
    </submittedName>
</protein>
<reference evidence="1 2" key="1">
    <citation type="submission" date="2015-05" db="EMBL/GenBank/DDBJ databases">
        <title>Evolution of Trichinella species and genotypes.</title>
        <authorList>
            <person name="Korhonen P.K."/>
            <person name="Edoardo P."/>
            <person name="Giuseppe L.R."/>
            <person name="Gasser R.B."/>
        </authorList>
    </citation>
    <scope>NUCLEOTIDE SEQUENCE [LARGE SCALE GENOMIC DNA]</scope>
    <source>
        <strain evidence="1">ISS10</strain>
    </source>
</reference>
<evidence type="ECO:0000313" key="1">
    <source>
        <dbReference type="EMBL" id="KRZ48487.1"/>
    </source>
</evidence>
<gene>
    <name evidence="1" type="ORF">T02_9318</name>
</gene>
<keyword evidence="2" id="KW-1185">Reference proteome</keyword>
<dbReference type="OrthoDB" id="5864015at2759"/>
<comment type="caution">
    <text evidence="1">The sequence shown here is derived from an EMBL/GenBank/DDBJ whole genome shotgun (WGS) entry which is preliminary data.</text>
</comment>
<dbReference type="EMBL" id="JYDW01000399">
    <property type="protein sequence ID" value="KRZ48487.1"/>
    <property type="molecule type" value="Genomic_DNA"/>
</dbReference>
<organism evidence="1 2">
    <name type="scientific">Trichinella nativa</name>
    <dbReference type="NCBI Taxonomy" id="6335"/>
    <lineage>
        <taxon>Eukaryota</taxon>
        <taxon>Metazoa</taxon>
        <taxon>Ecdysozoa</taxon>
        <taxon>Nematoda</taxon>
        <taxon>Enoplea</taxon>
        <taxon>Dorylaimia</taxon>
        <taxon>Trichinellida</taxon>
        <taxon>Trichinellidae</taxon>
        <taxon>Trichinella</taxon>
    </lineage>
</organism>
<dbReference type="STRING" id="6335.A0A0V1KN01"/>
<dbReference type="Pfam" id="PF03564">
    <property type="entry name" value="DUF1759"/>
    <property type="match status" value="1"/>
</dbReference>
<accession>A0A0V1KN01</accession>
<name>A0A0V1KN01_9BILA</name>
<dbReference type="PANTHER" id="PTHR47331">
    <property type="entry name" value="PHD-TYPE DOMAIN-CONTAINING PROTEIN"/>
    <property type="match status" value="1"/>
</dbReference>